<dbReference type="AlphaFoldDB" id="X1AKL0"/>
<protein>
    <submittedName>
        <fullName evidence="1">Uncharacterized protein</fullName>
    </submittedName>
</protein>
<dbReference type="InterPro" id="IPR036412">
    <property type="entry name" value="HAD-like_sf"/>
</dbReference>
<organism evidence="1">
    <name type="scientific">marine sediment metagenome</name>
    <dbReference type="NCBI Taxonomy" id="412755"/>
    <lineage>
        <taxon>unclassified sequences</taxon>
        <taxon>metagenomes</taxon>
        <taxon>ecological metagenomes</taxon>
    </lineage>
</organism>
<gene>
    <name evidence="1" type="ORF">S01H4_29799</name>
</gene>
<dbReference type="SUPFAM" id="SSF56784">
    <property type="entry name" value="HAD-like"/>
    <property type="match status" value="1"/>
</dbReference>
<evidence type="ECO:0000313" key="1">
    <source>
        <dbReference type="EMBL" id="GAG83095.1"/>
    </source>
</evidence>
<dbReference type="EMBL" id="BART01015331">
    <property type="protein sequence ID" value="GAG83095.1"/>
    <property type="molecule type" value="Genomic_DNA"/>
</dbReference>
<name>X1AKL0_9ZZZZ</name>
<sequence length="83" mass="9830">MRVACDIDGVLLDTMITFCELFNKKHGTSYQKSDVTNWEFFLDWNIPEDEIWDIFYQIYEDSMSTPFLDDSAPEIIKNLNSKH</sequence>
<proteinExistence type="predicted"/>
<feature type="non-terminal residue" evidence="1">
    <location>
        <position position="83"/>
    </location>
</feature>
<accession>X1AKL0</accession>
<reference evidence="1" key="1">
    <citation type="journal article" date="2014" name="Front. Microbiol.">
        <title>High frequency of phylogenetically diverse reductive dehalogenase-homologous genes in deep subseafloor sedimentary metagenomes.</title>
        <authorList>
            <person name="Kawai M."/>
            <person name="Futagami T."/>
            <person name="Toyoda A."/>
            <person name="Takaki Y."/>
            <person name="Nishi S."/>
            <person name="Hori S."/>
            <person name="Arai W."/>
            <person name="Tsubouchi T."/>
            <person name="Morono Y."/>
            <person name="Uchiyama I."/>
            <person name="Ito T."/>
            <person name="Fujiyama A."/>
            <person name="Inagaki F."/>
            <person name="Takami H."/>
        </authorList>
    </citation>
    <scope>NUCLEOTIDE SEQUENCE</scope>
    <source>
        <strain evidence="1">Expedition CK06-06</strain>
    </source>
</reference>
<comment type="caution">
    <text evidence="1">The sequence shown here is derived from an EMBL/GenBank/DDBJ whole genome shotgun (WGS) entry which is preliminary data.</text>
</comment>